<dbReference type="EMBL" id="GGEC01005213">
    <property type="protein sequence ID" value="MBW85696.1"/>
    <property type="molecule type" value="Transcribed_RNA"/>
</dbReference>
<organism evidence="1">
    <name type="scientific">Rhizophora mucronata</name>
    <name type="common">Asiatic mangrove</name>
    <dbReference type="NCBI Taxonomy" id="61149"/>
    <lineage>
        <taxon>Eukaryota</taxon>
        <taxon>Viridiplantae</taxon>
        <taxon>Streptophyta</taxon>
        <taxon>Embryophyta</taxon>
        <taxon>Tracheophyta</taxon>
        <taxon>Spermatophyta</taxon>
        <taxon>Magnoliopsida</taxon>
        <taxon>eudicotyledons</taxon>
        <taxon>Gunneridae</taxon>
        <taxon>Pentapetalae</taxon>
        <taxon>rosids</taxon>
        <taxon>fabids</taxon>
        <taxon>Malpighiales</taxon>
        <taxon>Rhizophoraceae</taxon>
        <taxon>Rhizophora</taxon>
    </lineage>
</organism>
<evidence type="ECO:0000313" key="1">
    <source>
        <dbReference type="EMBL" id="MBW85696.1"/>
    </source>
</evidence>
<reference evidence="1" key="1">
    <citation type="submission" date="2018-02" db="EMBL/GenBank/DDBJ databases">
        <title>Rhizophora mucronata_Transcriptome.</title>
        <authorList>
            <person name="Meera S.P."/>
            <person name="Sreeshan A."/>
            <person name="Augustine A."/>
        </authorList>
    </citation>
    <scope>NUCLEOTIDE SEQUENCE</scope>
    <source>
        <tissue evidence="1">Leaf</tissue>
    </source>
</reference>
<proteinExistence type="predicted"/>
<protein>
    <submittedName>
        <fullName evidence="1">Uncharacterized protein</fullName>
    </submittedName>
</protein>
<name>A0A2P2IWU0_RHIMU</name>
<sequence length="15" mass="1681">MKQTSNLSSAHYSNL</sequence>
<accession>A0A2P2IWU0</accession>